<reference evidence="1 2" key="1">
    <citation type="journal article" date="2016" name="Nat. Commun.">
        <title>Extremotolerant tardigrade genome and improved radiotolerance of human cultured cells by tardigrade-unique protein.</title>
        <authorList>
            <person name="Hashimoto T."/>
            <person name="Horikawa D.D."/>
            <person name="Saito Y."/>
            <person name="Kuwahara H."/>
            <person name="Kozuka-Hata H."/>
            <person name="Shin-I T."/>
            <person name="Minakuchi Y."/>
            <person name="Ohishi K."/>
            <person name="Motoyama A."/>
            <person name="Aizu T."/>
            <person name="Enomoto A."/>
            <person name="Kondo K."/>
            <person name="Tanaka S."/>
            <person name="Hara Y."/>
            <person name="Koshikawa S."/>
            <person name="Sagara H."/>
            <person name="Miura T."/>
            <person name="Yokobori S."/>
            <person name="Miyagawa K."/>
            <person name="Suzuki Y."/>
            <person name="Kubo T."/>
            <person name="Oyama M."/>
            <person name="Kohara Y."/>
            <person name="Fujiyama A."/>
            <person name="Arakawa K."/>
            <person name="Katayama T."/>
            <person name="Toyoda A."/>
            <person name="Kunieda T."/>
        </authorList>
    </citation>
    <scope>NUCLEOTIDE SEQUENCE [LARGE SCALE GENOMIC DNA]</scope>
    <source>
        <strain evidence="1 2">YOKOZUNA-1</strain>
    </source>
</reference>
<organism evidence="1 2">
    <name type="scientific">Ramazzottius varieornatus</name>
    <name type="common">Water bear</name>
    <name type="synonym">Tardigrade</name>
    <dbReference type="NCBI Taxonomy" id="947166"/>
    <lineage>
        <taxon>Eukaryota</taxon>
        <taxon>Metazoa</taxon>
        <taxon>Ecdysozoa</taxon>
        <taxon>Tardigrada</taxon>
        <taxon>Eutardigrada</taxon>
        <taxon>Parachela</taxon>
        <taxon>Hypsibioidea</taxon>
        <taxon>Ramazzottiidae</taxon>
        <taxon>Ramazzottius</taxon>
    </lineage>
</organism>
<dbReference type="AlphaFoldDB" id="A0A1D1VI15"/>
<name>A0A1D1VI15_RAMVA</name>
<dbReference type="OrthoDB" id="7433202at2759"/>
<dbReference type="Proteomes" id="UP000186922">
    <property type="component" value="Unassembled WGS sequence"/>
</dbReference>
<protein>
    <submittedName>
        <fullName evidence="1">Uncharacterized protein</fullName>
    </submittedName>
</protein>
<comment type="caution">
    <text evidence="1">The sequence shown here is derived from an EMBL/GenBank/DDBJ whole genome shotgun (WGS) entry which is preliminary data.</text>
</comment>
<dbReference type="EMBL" id="BDGG01000007">
    <property type="protein sequence ID" value="GAV01250.1"/>
    <property type="molecule type" value="Genomic_DNA"/>
</dbReference>
<accession>A0A1D1VI15</accession>
<sequence length="337" mass="36909">MSEITNTGMSSGPWRQATLPVSLGGLGIRRTEEVVLPAFLASLHSVQQLVLTILPEADLHGEANLALSKWSLLSTAEPPVPELRRQQKAWDMPLLKEIHEQLVSTGSDNDKARLLAVSDKNLGSWLHALPSSSLGNLLDNNALRISIGLRLDAKLCRPHVCRCGTSVDEFSQHGLSCKFSGGRHSRHSALKESLKRALITAQIPVVLEPPGVFRKDKRRPDGMTRVPWKNGKELVWDVTFVDIQALTNFAMSTAKAGSAADAAKKRKITKYEDIGSQSEFCSVGLETLGPWGPSATALFEAVGRKMAEVTGEPRSFQFFKQRVSIDIQRDVKKGKSV</sequence>
<gene>
    <name evidence="1" type="primary">RvY_11990-1</name>
    <name evidence="1" type="synonym">RvY_11990.1</name>
    <name evidence="1" type="ORF">RvY_11990</name>
</gene>
<keyword evidence="2" id="KW-1185">Reference proteome</keyword>
<evidence type="ECO:0000313" key="1">
    <source>
        <dbReference type="EMBL" id="GAV01250.1"/>
    </source>
</evidence>
<evidence type="ECO:0000313" key="2">
    <source>
        <dbReference type="Proteomes" id="UP000186922"/>
    </source>
</evidence>
<proteinExistence type="predicted"/>